<gene>
    <name evidence="1" type="ORF">QVD17_26354</name>
</gene>
<evidence type="ECO:0000313" key="2">
    <source>
        <dbReference type="Proteomes" id="UP001229421"/>
    </source>
</evidence>
<comment type="caution">
    <text evidence="1">The sequence shown here is derived from an EMBL/GenBank/DDBJ whole genome shotgun (WGS) entry which is preliminary data.</text>
</comment>
<name>A0AAD8NQ12_TARER</name>
<proteinExistence type="predicted"/>
<organism evidence="1 2">
    <name type="scientific">Tagetes erecta</name>
    <name type="common">African marigold</name>
    <dbReference type="NCBI Taxonomy" id="13708"/>
    <lineage>
        <taxon>Eukaryota</taxon>
        <taxon>Viridiplantae</taxon>
        <taxon>Streptophyta</taxon>
        <taxon>Embryophyta</taxon>
        <taxon>Tracheophyta</taxon>
        <taxon>Spermatophyta</taxon>
        <taxon>Magnoliopsida</taxon>
        <taxon>eudicotyledons</taxon>
        <taxon>Gunneridae</taxon>
        <taxon>Pentapetalae</taxon>
        <taxon>asterids</taxon>
        <taxon>campanulids</taxon>
        <taxon>Asterales</taxon>
        <taxon>Asteraceae</taxon>
        <taxon>Asteroideae</taxon>
        <taxon>Heliantheae alliance</taxon>
        <taxon>Tageteae</taxon>
        <taxon>Tagetes</taxon>
    </lineage>
</organism>
<reference evidence="1" key="1">
    <citation type="journal article" date="2023" name="bioRxiv">
        <title>Improved chromosome-level genome assembly for marigold (Tagetes erecta).</title>
        <authorList>
            <person name="Jiang F."/>
            <person name="Yuan L."/>
            <person name="Wang S."/>
            <person name="Wang H."/>
            <person name="Xu D."/>
            <person name="Wang A."/>
            <person name="Fan W."/>
        </authorList>
    </citation>
    <scope>NUCLEOTIDE SEQUENCE</scope>
    <source>
        <strain evidence="1">WSJ</strain>
        <tissue evidence="1">Leaf</tissue>
    </source>
</reference>
<dbReference type="EMBL" id="JAUHHV010000007">
    <property type="protein sequence ID" value="KAK1417229.1"/>
    <property type="molecule type" value="Genomic_DNA"/>
</dbReference>
<dbReference type="Proteomes" id="UP001229421">
    <property type="component" value="Unassembled WGS sequence"/>
</dbReference>
<protein>
    <submittedName>
        <fullName evidence="1">Uncharacterized protein</fullName>
    </submittedName>
</protein>
<evidence type="ECO:0000313" key="1">
    <source>
        <dbReference type="EMBL" id="KAK1417229.1"/>
    </source>
</evidence>
<sequence>MVKRSEPLKSSINERDIEHKSIRFAKLNPSPNLIASKQASSNTNPHPSLDFLSPSLSPKITLTSPLHYIYIYTYTHIYNITDSGA</sequence>
<keyword evidence="2" id="KW-1185">Reference proteome</keyword>
<accession>A0AAD8NQ12</accession>
<dbReference type="AlphaFoldDB" id="A0AAD8NQ12"/>